<dbReference type="Gene3D" id="3.40.960.10">
    <property type="entry name" value="VSR Endonuclease"/>
    <property type="match status" value="1"/>
</dbReference>
<gene>
    <name evidence="7" type="ORF">OJY61_22735</name>
</gene>
<dbReference type="PIRSF" id="PIRSF018267">
    <property type="entry name" value="VSR_endonuc"/>
    <property type="match status" value="1"/>
</dbReference>
<keyword evidence="3 6" id="KW-0227">DNA damage</keyword>
<dbReference type="EMBL" id="CP110176">
    <property type="protein sequence ID" value="WGC86106.1"/>
    <property type="molecule type" value="Genomic_DNA"/>
</dbReference>
<evidence type="ECO:0000256" key="6">
    <source>
        <dbReference type="PIRNR" id="PIRNR018267"/>
    </source>
</evidence>
<dbReference type="CDD" id="cd00221">
    <property type="entry name" value="Vsr"/>
    <property type="match status" value="1"/>
</dbReference>
<evidence type="ECO:0000256" key="4">
    <source>
        <dbReference type="ARBA" id="ARBA00022801"/>
    </source>
</evidence>
<organism evidence="7 8">
    <name type="scientific">Aeromonas caviae</name>
    <name type="common">Aeromonas punctata</name>
    <dbReference type="NCBI Taxonomy" id="648"/>
    <lineage>
        <taxon>Bacteria</taxon>
        <taxon>Pseudomonadati</taxon>
        <taxon>Pseudomonadota</taxon>
        <taxon>Gammaproteobacteria</taxon>
        <taxon>Aeromonadales</taxon>
        <taxon>Aeromonadaceae</taxon>
        <taxon>Aeromonas</taxon>
    </lineage>
</organism>
<dbReference type="Pfam" id="PF03852">
    <property type="entry name" value="Vsr"/>
    <property type="match status" value="1"/>
</dbReference>
<keyword evidence="1 6" id="KW-0540">Nuclease</keyword>
<dbReference type="REBASE" id="704059">
    <property type="entry name" value="V.AcaSVJ23ORF22740P"/>
</dbReference>
<dbReference type="InterPro" id="IPR011335">
    <property type="entry name" value="Restrct_endonuc-II-like"/>
</dbReference>
<sequence length="152" mass="17726">MDVVDASTRSVMMSGIRGKNTRPEVLLRKYLHARGFRFRLHVKDLPGTPDIVLPRYRLCIFVHGCFWHRHLNCSYAATPKSNTVFWLQKFTANTIRDEKVEYMLSQAGWRVFQIWECGLKGMDETTLEWLPPIIRGTTTSLSWPDDPNERVV</sequence>
<dbReference type="GO" id="GO:0006298">
    <property type="term" value="P:mismatch repair"/>
    <property type="evidence" value="ECO:0007669"/>
    <property type="project" value="UniProtKB-UniRule"/>
</dbReference>
<keyword evidence="4 6" id="KW-0378">Hydrolase</keyword>
<comment type="function">
    <text evidence="6">May nick specific sequences that contain T:G mispairs resulting from m5C-deamination.</text>
</comment>
<protein>
    <recommendedName>
        <fullName evidence="6">Very short patch repair endonuclease</fullName>
        <ecNumber evidence="6">3.1.-.-</ecNumber>
    </recommendedName>
</protein>
<dbReference type="AlphaFoldDB" id="A0AAF0GCM9"/>
<evidence type="ECO:0000256" key="1">
    <source>
        <dbReference type="ARBA" id="ARBA00022722"/>
    </source>
</evidence>
<proteinExistence type="inferred from homology"/>
<accession>A0AAF0GCM9</accession>
<dbReference type="RefSeq" id="WP_125117160.1">
    <property type="nucleotide sequence ID" value="NZ_AP019195.1"/>
</dbReference>
<keyword evidence="2 6" id="KW-0255">Endonuclease</keyword>
<dbReference type="InterPro" id="IPR004603">
    <property type="entry name" value="DNA_mismatch_endonuc_vsr"/>
</dbReference>
<evidence type="ECO:0000256" key="2">
    <source>
        <dbReference type="ARBA" id="ARBA00022759"/>
    </source>
</evidence>
<dbReference type="EC" id="3.1.-.-" evidence="6"/>
<dbReference type="Proteomes" id="UP001163285">
    <property type="component" value="Chromosome"/>
</dbReference>
<comment type="similarity">
    <text evidence="6">Belongs to the vsr family.</text>
</comment>
<dbReference type="NCBIfam" id="TIGR00632">
    <property type="entry name" value="vsr"/>
    <property type="match status" value="1"/>
</dbReference>
<reference evidence="7" key="1">
    <citation type="submission" date="2023-04" db="EMBL/GenBank/DDBJ databases">
        <title>Whole Genome Sequence of Multi-drug resistant Aeromonas caviae as a gut pathogen in newborn.</title>
        <authorList>
            <person name="Jadhav S.V."/>
            <person name="Saroj S.D."/>
            <person name="Saha U.B."/>
            <person name="Sen S."/>
            <person name="Kher A."/>
        </authorList>
    </citation>
    <scope>NUCLEOTIDE SEQUENCE</scope>
    <source>
        <strain evidence="7">SVJ23</strain>
    </source>
</reference>
<name>A0AAF0GCM9_AERCA</name>
<evidence type="ECO:0000313" key="8">
    <source>
        <dbReference type="Proteomes" id="UP001163285"/>
    </source>
</evidence>
<keyword evidence="5 6" id="KW-0234">DNA repair</keyword>
<dbReference type="GO" id="GO:0004519">
    <property type="term" value="F:endonuclease activity"/>
    <property type="evidence" value="ECO:0007669"/>
    <property type="project" value="UniProtKB-KW"/>
</dbReference>
<dbReference type="GO" id="GO:0016787">
    <property type="term" value="F:hydrolase activity"/>
    <property type="evidence" value="ECO:0007669"/>
    <property type="project" value="UniProtKB-KW"/>
</dbReference>
<dbReference type="SUPFAM" id="SSF52980">
    <property type="entry name" value="Restriction endonuclease-like"/>
    <property type="match status" value="1"/>
</dbReference>
<evidence type="ECO:0000256" key="5">
    <source>
        <dbReference type="ARBA" id="ARBA00023204"/>
    </source>
</evidence>
<evidence type="ECO:0000256" key="3">
    <source>
        <dbReference type="ARBA" id="ARBA00022763"/>
    </source>
</evidence>
<evidence type="ECO:0000313" key="7">
    <source>
        <dbReference type="EMBL" id="WGC86106.1"/>
    </source>
</evidence>